<gene>
    <name evidence="6" type="ORF">CYD53_105113</name>
</gene>
<dbReference type="PANTHER" id="PTHR43701:SF2">
    <property type="entry name" value="MEMBRANE TRANSPORTER PROTEIN YJNA-RELATED"/>
    <property type="match status" value="1"/>
</dbReference>
<dbReference type="EMBL" id="PQFZ01000005">
    <property type="protein sequence ID" value="POR52448.1"/>
    <property type="molecule type" value="Genomic_DNA"/>
</dbReference>
<proteinExistence type="inferred from homology"/>
<keyword evidence="2 5" id="KW-0812">Transmembrane</keyword>
<evidence type="ECO:0000256" key="2">
    <source>
        <dbReference type="ARBA" id="ARBA00022692"/>
    </source>
</evidence>
<comment type="similarity">
    <text evidence="5">Belongs to the 4-toluene sulfonate uptake permease (TSUP) (TC 2.A.102) family.</text>
</comment>
<evidence type="ECO:0000313" key="7">
    <source>
        <dbReference type="Proteomes" id="UP000236919"/>
    </source>
</evidence>
<keyword evidence="4 5" id="KW-0472">Membrane</keyword>
<dbReference type="RefSeq" id="WP_103718073.1">
    <property type="nucleotide sequence ID" value="NZ_PQFZ01000005.1"/>
</dbReference>
<organism evidence="6 7">
    <name type="scientific">Bosea psychrotolerans</name>
    <dbReference type="NCBI Taxonomy" id="1871628"/>
    <lineage>
        <taxon>Bacteria</taxon>
        <taxon>Pseudomonadati</taxon>
        <taxon>Pseudomonadota</taxon>
        <taxon>Alphaproteobacteria</taxon>
        <taxon>Hyphomicrobiales</taxon>
        <taxon>Boseaceae</taxon>
        <taxon>Bosea</taxon>
    </lineage>
</organism>
<feature type="transmembrane region" description="Helical" evidence="5">
    <location>
        <begin position="140"/>
        <end position="168"/>
    </location>
</feature>
<feature type="transmembrane region" description="Helical" evidence="5">
    <location>
        <begin position="70"/>
        <end position="90"/>
    </location>
</feature>
<feature type="transmembrane region" description="Helical" evidence="5">
    <location>
        <begin position="6"/>
        <end position="38"/>
    </location>
</feature>
<accession>A0A2S4MCH1</accession>
<feature type="transmembrane region" description="Helical" evidence="5">
    <location>
        <begin position="180"/>
        <end position="197"/>
    </location>
</feature>
<evidence type="ECO:0000256" key="5">
    <source>
        <dbReference type="RuleBase" id="RU363041"/>
    </source>
</evidence>
<sequence>MTAQILIAIGSGSLVGFTLGLVGGGGSILATPLLLYAVGIAQPHIAIGTGALAVSVNAYANLIGHARKGHVQWTCAIIFALIGSVGALVGSTLGKAMDGQRLLFLFGLLMLVVGALMLRPRKAAGGRARPVDRRMCAATAAVAVLAGGASGFFGIGGGFLIVPALILATGMRTIDAVGSSLLAVGTFGLATAFNYALSGMIDWPVAIEFIGGGVIGGVVGMLLATRLSAQKNTLNRIFAALIFVVAGYVLYRSGSAAGAG</sequence>
<evidence type="ECO:0000256" key="4">
    <source>
        <dbReference type="ARBA" id="ARBA00023136"/>
    </source>
</evidence>
<dbReference type="InterPro" id="IPR051598">
    <property type="entry name" value="TSUP/Inactive_protease-like"/>
</dbReference>
<comment type="caution">
    <text evidence="6">The sequence shown here is derived from an EMBL/GenBank/DDBJ whole genome shotgun (WGS) entry which is preliminary data.</text>
</comment>
<comment type="subcellular location">
    <subcellularLocation>
        <location evidence="5">Cell membrane</location>
        <topology evidence="5">Multi-pass membrane protein</topology>
    </subcellularLocation>
    <subcellularLocation>
        <location evidence="1">Membrane</location>
        <topology evidence="1">Multi-pass membrane protein</topology>
    </subcellularLocation>
</comment>
<protein>
    <recommendedName>
        <fullName evidence="5">Probable membrane transporter protein</fullName>
    </recommendedName>
</protein>
<evidence type="ECO:0000256" key="3">
    <source>
        <dbReference type="ARBA" id="ARBA00022989"/>
    </source>
</evidence>
<feature type="transmembrane region" description="Helical" evidence="5">
    <location>
        <begin position="203"/>
        <end position="224"/>
    </location>
</feature>
<name>A0A2S4MCH1_9HYPH</name>
<keyword evidence="3 5" id="KW-1133">Transmembrane helix</keyword>
<feature type="transmembrane region" description="Helical" evidence="5">
    <location>
        <begin position="45"/>
        <end position="64"/>
    </location>
</feature>
<evidence type="ECO:0000313" key="6">
    <source>
        <dbReference type="EMBL" id="POR52448.1"/>
    </source>
</evidence>
<reference evidence="6 7" key="1">
    <citation type="submission" date="2018-01" db="EMBL/GenBank/DDBJ databases">
        <title>Genomic Encyclopedia of Type Strains, Phase III (KMG-III): the genomes of soil and plant-associated and newly described type strains.</title>
        <authorList>
            <person name="Whitman W."/>
        </authorList>
    </citation>
    <scope>NUCLEOTIDE SEQUENCE [LARGE SCALE GENOMIC DNA]</scope>
    <source>
        <strain evidence="6 7">1131</strain>
    </source>
</reference>
<dbReference type="InterPro" id="IPR002781">
    <property type="entry name" value="TM_pro_TauE-like"/>
</dbReference>
<dbReference type="Proteomes" id="UP000236919">
    <property type="component" value="Unassembled WGS sequence"/>
</dbReference>
<keyword evidence="7" id="KW-1185">Reference proteome</keyword>
<feature type="transmembrane region" description="Helical" evidence="5">
    <location>
        <begin position="102"/>
        <end position="120"/>
    </location>
</feature>
<dbReference type="OrthoDB" id="9151526at2"/>
<dbReference type="PANTHER" id="PTHR43701">
    <property type="entry name" value="MEMBRANE TRANSPORTER PROTEIN MJ0441-RELATED"/>
    <property type="match status" value="1"/>
</dbReference>
<dbReference type="Pfam" id="PF01925">
    <property type="entry name" value="TauE"/>
    <property type="match status" value="1"/>
</dbReference>
<dbReference type="GO" id="GO:0005886">
    <property type="term" value="C:plasma membrane"/>
    <property type="evidence" value="ECO:0007669"/>
    <property type="project" value="UniProtKB-SubCell"/>
</dbReference>
<feature type="transmembrane region" description="Helical" evidence="5">
    <location>
        <begin position="233"/>
        <end position="251"/>
    </location>
</feature>
<keyword evidence="5" id="KW-1003">Cell membrane</keyword>
<dbReference type="AlphaFoldDB" id="A0A2S4MCH1"/>
<evidence type="ECO:0000256" key="1">
    <source>
        <dbReference type="ARBA" id="ARBA00004141"/>
    </source>
</evidence>